<evidence type="ECO:0000256" key="2">
    <source>
        <dbReference type="SAM" id="Phobius"/>
    </source>
</evidence>
<keyword evidence="2" id="KW-1133">Transmembrane helix</keyword>
<dbReference type="GeneID" id="95571783"/>
<sequence>MEFYNWIAVLLGISFVNFCGSVYVATRSELNSFQKVAQIIIIWLIPVIAAIGLFVFHRSQSVSYGPSTEFGGGVNPNLKIKTTGERDEL</sequence>
<feature type="region of interest" description="Disordered" evidence="1">
    <location>
        <begin position="70"/>
        <end position="89"/>
    </location>
</feature>
<evidence type="ECO:0000313" key="3">
    <source>
        <dbReference type="EMBL" id="EGA71371.1"/>
    </source>
</evidence>
<evidence type="ECO:0000313" key="4">
    <source>
        <dbReference type="Proteomes" id="UP000006228"/>
    </source>
</evidence>
<reference evidence="3 4" key="1">
    <citation type="journal article" date="2012" name="Int. J. Syst. Evol. Microbiol.">
        <title>Vibrio caribbeanicus sp. nov., isolated from the marine sponge Scleritoderma cyanea.</title>
        <authorList>
            <person name="Hoffmann M."/>
            <person name="Monday S.R."/>
            <person name="Allard M.W."/>
            <person name="Strain E.A."/>
            <person name="Whittaker P."/>
            <person name="Naum M."/>
            <person name="McCarthy P.J."/>
            <person name="Lopez J.V."/>
            <person name="Fischer M."/>
            <person name="Brown E.W."/>
        </authorList>
    </citation>
    <scope>NUCLEOTIDE SEQUENCE [LARGE SCALE GENOMIC DNA]</scope>
    <source>
        <strain evidence="4">DSMZ 21326</strain>
    </source>
</reference>
<dbReference type="AlphaFoldDB" id="E8M3N8"/>
<keyword evidence="2" id="KW-0812">Transmembrane</keyword>
<accession>E8M3N8</accession>
<feature type="transmembrane region" description="Helical" evidence="2">
    <location>
        <begin position="6"/>
        <end position="24"/>
    </location>
</feature>
<proteinExistence type="predicted"/>
<gene>
    <name evidence="3" type="ORF">VISI1226_05638</name>
</gene>
<name>E8M3N8_PHOS4</name>
<dbReference type="eggNOG" id="ENOG5033DYZ">
    <property type="taxonomic scope" value="Bacteria"/>
</dbReference>
<dbReference type="Proteomes" id="UP000006228">
    <property type="component" value="Unassembled WGS sequence"/>
</dbReference>
<dbReference type="EMBL" id="AEVT01000021">
    <property type="protein sequence ID" value="EGA71371.1"/>
    <property type="molecule type" value="Genomic_DNA"/>
</dbReference>
<evidence type="ECO:0000256" key="1">
    <source>
        <dbReference type="SAM" id="MobiDB-lite"/>
    </source>
</evidence>
<feature type="transmembrane region" description="Helical" evidence="2">
    <location>
        <begin position="36"/>
        <end position="56"/>
    </location>
</feature>
<keyword evidence="2" id="KW-0472">Membrane</keyword>
<comment type="caution">
    <text evidence="3">The sequence shown here is derived from an EMBL/GenBank/DDBJ whole genome shotgun (WGS) entry which is preliminary data.</text>
</comment>
<organism evidence="3 4">
    <name type="scientific">Vibrio sinaloensis DSM 21326</name>
    <dbReference type="NCBI Taxonomy" id="945550"/>
    <lineage>
        <taxon>Bacteria</taxon>
        <taxon>Pseudomonadati</taxon>
        <taxon>Pseudomonadota</taxon>
        <taxon>Gammaproteobacteria</taxon>
        <taxon>Vibrionales</taxon>
        <taxon>Vibrionaceae</taxon>
        <taxon>Vibrio</taxon>
        <taxon>Vibrio oreintalis group</taxon>
    </lineage>
</organism>
<protein>
    <submittedName>
        <fullName evidence="3">Uncharacterized protein</fullName>
    </submittedName>
</protein>
<dbReference type="RefSeq" id="WP_008074584.1">
    <property type="nucleotide sequence ID" value="NZ_AEVT01000021.1"/>
</dbReference>